<dbReference type="Pfam" id="PF13378">
    <property type="entry name" value="MR_MLE_C"/>
    <property type="match status" value="1"/>
</dbReference>
<dbReference type="SFLD" id="SFLDS00001">
    <property type="entry name" value="Enolase"/>
    <property type="match status" value="1"/>
</dbReference>
<feature type="domain" description="Mandelate racemase/muconate lactonizing enzyme C-terminal" evidence="3">
    <location>
        <begin position="188"/>
        <end position="310"/>
    </location>
</feature>
<dbReference type="SUPFAM" id="SSF54826">
    <property type="entry name" value="Enolase N-terminal domain-like"/>
    <property type="match status" value="1"/>
</dbReference>
<proteinExistence type="predicted"/>
<dbReference type="Gene3D" id="3.30.390.10">
    <property type="entry name" value="Enolase-like, N-terminal domain"/>
    <property type="match status" value="1"/>
</dbReference>
<keyword evidence="1" id="KW-0456">Lyase</keyword>
<accession>A0ABU8K4J4</accession>
<dbReference type="InterPro" id="IPR013342">
    <property type="entry name" value="Mandelate_racemase_C"/>
</dbReference>
<evidence type="ECO:0000256" key="2">
    <source>
        <dbReference type="SAM" id="MobiDB-lite"/>
    </source>
</evidence>
<name>A0ABU8K4J4_9HYPH</name>
<dbReference type="SUPFAM" id="SSF51604">
    <property type="entry name" value="Enolase C-terminal domain-like"/>
    <property type="match status" value="1"/>
</dbReference>
<evidence type="ECO:0000313" key="5">
    <source>
        <dbReference type="Proteomes" id="UP001366503"/>
    </source>
</evidence>
<sequence>MPTRRPNWWHATSRAPAGTSSNTCVPVTPHGPDRTPVRNIVNLAIQTRIVEMKITSVRPWLIKSDASYWGEFLFVEVTTDEGVSGWGEITTTTKLANRALCTILRQIGAAVAGEDPARIEYLWHKIFRSFTYMGSRGAAVECVSAIDIALWDIRGKVLGKPIYELLGGPVRDEIALYTHPNQAKFTSKEAVVREIRDIVESGHTGLKFDPFPHQGRSVDGVPRERRDGYLDGGMTRKDEREAAELTALIRETAGPDVDILIDAHGRFDVPTAIRLCRSLEEAGQIDWFEEPCPPESLNALKQVREKVSAAISWGERGHTKWDFVPVLESKLADYIMPDVTWTGGITELKKISALCEAYYVPVSPHDAAGPINVIAGAQVMMTVPNFYKLETSEWNLSKYDHLIDKPLDVSNGNLRLTTKPGLGVEMNRDYLQAHEIELV</sequence>
<feature type="region of interest" description="Disordered" evidence="2">
    <location>
        <begin position="1"/>
        <end position="31"/>
    </location>
</feature>
<dbReference type="PANTHER" id="PTHR48080">
    <property type="entry name" value="D-GALACTONATE DEHYDRATASE-RELATED"/>
    <property type="match status" value="1"/>
</dbReference>
<feature type="region of interest" description="Disordered" evidence="2">
    <location>
        <begin position="213"/>
        <end position="233"/>
    </location>
</feature>
<reference evidence="4 5" key="1">
    <citation type="submission" date="2022-12" db="EMBL/GenBank/DDBJ databases">
        <authorList>
            <person name="Muema E."/>
        </authorList>
    </citation>
    <scope>NUCLEOTIDE SEQUENCE [LARGE SCALE GENOMIC DNA]</scope>
    <source>
        <strain evidence="5">1330</strain>
    </source>
</reference>
<dbReference type="Pfam" id="PF02746">
    <property type="entry name" value="MR_MLE_N"/>
    <property type="match status" value="1"/>
</dbReference>
<dbReference type="SMART" id="SM00922">
    <property type="entry name" value="MR_MLE"/>
    <property type="match status" value="1"/>
</dbReference>
<dbReference type="InterPro" id="IPR029065">
    <property type="entry name" value="Enolase_C-like"/>
</dbReference>
<feature type="compositionally biased region" description="Basic and acidic residues" evidence="2">
    <location>
        <begin position="221"/>
        <end position="233"/>
    </location>
</feature>
<comment type="caution">
    <text evidence="4">The sequence shown here is derived from an EMBL/GenBank/DDBJ whole genome shotgun (WGS) entry which is preliminary data.</text>
</comment>
<dbReference type="RefSeq" id="WP_337090946.1">
    <property type="nucleotide sequence ID" value="NZ_JAPYKO010000001.1"/>
</dbReference>
<protein>
    <submittedName>
        <fullName evidence="4">Mandelate racemase/muconate lactonizing enzyme family protein</fullName>
    </submittedName>
</protein>
<dbReference type="CDD" id="cd03316">
    <property type="entry name" value="MR_like"/>
    <property type="match status" value="1"/>
</dbReference>
<dbReference type="EMBL" id="JAPYKO010000001">
    <property type="protein sequence ID" value="MEI9400641.1"/>
    <property type="molecule type" value="Genomic_DNA"/>
</dbReference>
<evidence type="ECO:0000313" key="4">
    <source>
        <dbReference type="EMBL" id="MEI9400641.1"/>
    </source>
</evidence>
<keyword evidence="5" id="KW-1185">Reference proteome</keyword>
<gene>
    <name evidence="4" type="ORF">O7A05_00260</name>
</gene>
<dbReference type="InterPro" id="IPR034593">
    <property type="entry name" value="DgoD-like"/>
</dbReference>
<dbReference type="InterPro" id="IPR029017">
    <property type="entry name" value="Enolase-like_N"/>
</dbReference>
<dbReference type="SFLD" id="SFLDG00179">
    <property type="entry name" value="mandelate_racemase"/>
    <property type="match status" value="1"/>
</dbReference>
<evidence type="ECO:0000256" key="1">
    <source>
        <dbReference type="ARBA" id="ARBA00023239"/>
    </source>
</evidence>
<evidence type="ECO:0000259" key="3">
    <source>
        <dbReference type="SMART" id="SM00922"/>
    </source>
</evidence>
<dbReference type="Gene3D" id="3.20.20.120">
    <property type="entry name" value="Enolase-like C-terminal domain"/>
    <property type="match status" value="1"/>
</dbReference>
<dbReference type="InterPro" id="IPR013341">
    <property type="entry name" value="Mandelate_racemase_N_dom"/>
</dbReference>
<dbReference type="PANTHER" id="PTHR48080:SF2">
    <property type="entry name" value="D-GALACTONATE DEHYDRATASE"/>
    <property type="match status" value="1"/>
</dbReference>
<organism evidence="4 5">
    <name type="scientific">Mesorhizobium argentiipisi</name>
    <dbReference type="NCBI Taxonomy" id="3015175"/>
    <lineage>
        <taxon>Bacteria</taxon>
        <taxon>Pseudomonadati</taxon>
        <taxon>Pseudomonadota</taxon>
        <taxon>Alphaproteobacteria</taxon>
        <taxon>Hyphomicrobiales</taxon>
        <taxon>Phyllobacteriaceae</taxon>
        <taxon>Mesorhizobium</taxon>
    </lineage>
</organism>
<dbReference type="InterPro" id="IPR036849">
    <property type="entry name" value="Enolase-like_C_sf"/>
</dbReference>
<dbReference type="Proteomes" id="UP001366503">
    <property type="component" value="Unassembled WGS sequence"/>
</dbReference>